<dbReference type="OrthoDB" id="8996492at2"/>
<gene>
    <name evidence="2" type="ORF">EV685_1067</name>
</gene>
<keyword evidence="3" id="KW-1185">Reference proteome</keyword>
<dbReference type="PANTHER" id="PTHR33608">
    <property type="entry name" value="BLL2464 PROTEIN"/>
    <property type="match status" value="1"/>
</dbReference>
<dbReference type="RefSeq" id="WP_130480877.1">
    <property type="nucleotide sequence ID" value="NZ_SGWV01000007.1"/>
</dbReference>
<dbReference type="Pfam" id="PF01882">
    <property type="entry name" value="DUF58"/>
    <property type="match status" value="1"/>
</dbReference>
<dbReference type="EMBL" id="SGWV01000007">
    <property type="protein sequence ID" value="RZS58767.1"/>
    <property type="molecule type" value="Genomic_DNA"/>
</dbReference>
<dbReference type="PANTHER" id="PTHR33608:SF6">
    <property type="entry name" value="BLL2464 PROTEIN"/>
    <property type="match status" value="1"/>
</dbReference>
<dbReference type="InterPro" id="IPR002881">
    <property type="entry name" value="DUF58"/>
</dbReference>
<comment type="caution">
    <text evidence="2">The sequence shown here is derived from an EMBL/GenBank/DDBJ whole genome shotgun (WGS) entry which is preliminary data.</text>
</comment>
<evidence type="ECO:0000313" key="2">
    <source>
        <dbReference type="EMBL" id="RZS58767.1"/>
    </source>
</evidence>
<organism evidence="2 3">
    <name type="scientific">Sphaerotilus mobilis</name>
    <dbReference type="NCBI Taxonomy" id="47994"/>
    <lineage>
        <taxon>Bacteria</taxon>
        <taxon>Pseudomonadati</taxon>
        <taxon>Pseudomonadota</taxon>
        <taxon>Betaproteobacteria</taxon>
        <taxon>Burkholderiales</taxon>
        <taxon>Sphaerotilaceae</taxon>
        <taxon>Sphaerotilus</taxon>
    </lineage>
</organism>
<name>A0A4Q7LWA0_9BURK</name>
<sequence>MTSPAAEFHYRLPGSVGGLRPGAHAGRSLGTGLAFAAHRRLFDHPDPRRLDLRASLRDPGGEWLVRIQRQRAAVVVQAVVDVSASMRFGSARPKLHVVADLIEALGHSAFRSGDALGLLACDDAPRDDLQVSPRHSRGAGLAMADALRRVAAEPAAADAHASERGARALATQLGRLAGREGLVFVVSDFHGPLDHLGPALARLAPACVVPLVVWDPAEVEPPEARALLAVSDAETGERRTLWLRDRLRQQWRDAVAERRATLKALFAAHGLAPFHLQGFFDPEALTRHFLEAVA</sequence>
<feature type="domain" description="DUF58" evidence="1">
    <location>
        <begin position="48"/>
        <end position="260"/>
    </location>
</feature>
<accession>A0A4Q7LWA0</accession>
<proteinExistence type="predicted"/>
<dbReference type="Proteomes" id="UP000293433">
    <property type="component" value="Unassembled WGS sequence"/>
</dbReference>
<evidence type="ECO:0000313" key="3">
    <source>
        <dbReference type="Proteomes" id="UP000293433"/>
    </source>
</evidence>
<dbReference type="AlphaFoldDB" id="A0A4Q7LWA0"/>
<reference evidence="2 3" key="1">
    <citation type="submission" date="2019-02" db="EMBL/GenBank/DDBJ databases">
        <title>Genomic Encyclopedia of Type Strains, Phase IV (KMG-IV): sequencing the most valuable type-strain genomes for metagenomic binning, comparative biology and taxonomic classification.</title>
        <authorList>
            <person name="Goeker M."/>
        </authorList>
    </citation>
    <scope>NUCLEOTIDE SEQUENCE [LARGE SCALE GENOMIC DNA]</scope>
    <source>
        <strain evidence="2 3">DSM 10617</strain>
    </source>
</reference>
<evidence type="ECO:0000259" key="1">
    <source>
        <dbReference type="Pfam" id="PF01882"/>
    </source>
</evidence>
<protein>
    <recommendedName>
        <fullName evidence="1">DUF58 domain-containing protein</fullName>
    </recommendedName>
</protein>